<protein>
    <submittedName>
        <fullName evidence="1">Uncharacterized protein</fullName>
    </submittedName>
</protein>
<name>A0A9P7UY67_9AGAR</name>
<proteinExistence type="predicted"/>
<dbReference type="EMBL" id="CM032182">
    <property type="protein sequence ID" value="KAG7096770.1"/>
    <property type="molecule type" value="Genomic_DNA"/>
</dbReference>
<gene>
    <name evidence="1" type="ORF">E1B28_004181</name>
</gene>
<keyword evidence="2" id="KW-1185">Reference proteome</keyword>
<evidence type="ECO:0000313" key="2">
    <source>
        <dbReference type="Proteomes" id="UP001049176"/>
    </source>
</evidence>
<dbReference type="GeneID" id="66073257"/>
<organism evidence="1 2">
    <name type="scientific">Marasmius oreades</name>
    <name type="common">fairy-ring Marasmius</name>
    <dbReference type="NCBI Taxonomy" id="181124"/>
    <lineage>
        <taxon>Eukaryota</taxon>
        <taxon>Fungi</taxon>
        <taxon>Dikarya</taxon>
        <taxon>Basidiomycota</taxon>
        <taxon>Agaricomycotina</taxon>
        <taxon>Agaricomycetes</taxon>
        <taxon>Agaricomycetidae</taxon>
        <taxon>Agaricales</taxon>
        <taxon>Marasmiineae</taxon>
        <taxon>Marasmiaceae</taxon>
        <taxon>Marasmius</taxon>
    </lineage>
</organism>
<dbReference type="Proteomes" id="UP001049176">
    <property type="component" value="Chromosome 2"/>
</dbReference>
<dbReference type="RefSeq" id="XP_043013240.1">
    <property type="nucleotide sequence ID" value="XM_043148640.1"/>
</dbReference>
<comment type="caution">
    <text evidence="1">The sequence shown here is derived from an EMBL/GenBank/DDBJ whole genome shotgun (WGS) entry which is preliminary data.</text>
</comment>
<reference evidence="1" key="1">
    <citation type="journal article" date="2021" name="Genome Biol. Evol.">
        <title>The assembled and annotated genome of the fairy-ring fungus Marasmius oreades.</title>
        <authorList>
            <person name="Hiltunen M."/>
            <person name="Ament-Velasquez S.L."/>
            <person name="Johannesson H."/>
        </authorList>
    </citation>
    <scope>NUCLEOTIDE SEQUENCE</scope>
    <source>
        <strain evidence="1">03SP1</strain>
    </source>
</reference>
<sequence>MGGAKNVGHSNYRSLIKNKRADLNDRLPGPPLSNETALGILLEHGVVVGIGVEHPQLAANTPFDLREVRV</sequence>
<dbReference type="AlphaFoldDB" id="A0A9P7UY67"/>
<dbReference type="KEGG" id="more:E1B28_004181"/>
<evidence type="ECO:0000313" key="1">
    <source>
        <dbReference type="EMBL" id="KAG7096770.1"/>
    </source>
</evidence>
<accession>A0A9P7UY67</accession>